<dbReference type="RefSeq" id="WP_265964886.1">
    <property type="nucleotide sequence ID" value="NZ_JAPEVI010000003.1"/>
</dbReference>
<keyword evidence="4 6" id="KW-1133">Transmembrane helix</keyword>
<proteinExistence type="inferred from homology"/>
<accession>A0ABT3R6K3</accession>
<evidence type="ECO:0000256" key="5">
    <source>
        <dbReference type="ARBA" id="ARBA00023136"/>
    </source>
</evidence>
<keyword evidence="3 6" id="KW-0812">Transmembrane</keyword>
<comment type="similarity">
    <text evidence="2">Belongs to the CbiQ family.</text>
</comment>
<name>A0ABT3R6K3_9HYPH</name>
<reference evidence="7 8" key="1">
    <citation type="journal article" date="2016" name="Int. J. Syst. Evol. Microbiol.">
        <title>Labrenzia salina sp. nov., isolated from the rhizosphere of the halophyte Arthrocnemum macrostachyum.</title>
        <authorList>
            <person name="Camacho M."/>
            <person name="Redondo-Gomez S."/>
            <person name="Rodriguez-Llorente I."/>
            <person name="Rohde M."/>
            <person name="Sproer C."/>
            <person name="Schumann P."/>
            <person name="Klenk H.P."/>
            <person name="Montero-Calasanz M.D.C."/>
        </authorList>
    </citation>
    <scope>NUCLEOTIDE SEQUENCE [LARGE SCALE GENOMIC DNA]</scope>
    <source>
        <strain evidence="7 8">DSM 29163</strain>
    </source>
</reference>
<feature type="transmembrane region" description="Helical" evidence="6">
    <location>
        <begin position="30"/>
        <end position="52"/>
    </location>
</feature>
<sequence length="202" mass="22320">MISIYLKGNSWAHKLPAGLKLLTVAVGSLVLFRVTTPWIFLPCLVAVIAMYASLGREGLRQLKLLRGLTVFLVVILGLHWFSGTMEEGAAVVLRLIVLFLAANFVSITTRMDDMLDAVLPLFKPLEWFGISPRKPALSVALVLRFAPHLMQVFSMLREAWQARTGSKTSWRLIAPFAVQSLRMSDNVAEALKARGGSEGLSR</sequence>
<evidence type="ECO:0000256" key="2">
    <source>
        <dbReference type="ARBA" id="ARBA00008564"/>
    </source>
</evidence>
<gene>
    <name evidence="7" type="ORF">ON753_20325</name>
</gene>
<evidence type="ECO:0000256" key="3">
    <source>
        <dbReference type="ARBA" id="ARBA00022692"/>
    </source>
</evidence>
<keyword evidence="5 6" id="KW-0472">Membrane</keyword>
<comment type="caution">
    <text evidence="7">The sequence shown here is derived from an EMBL/GenBank/DDBJ whole genome shotgun (WGS) entry which is preliminary data.</text>
</comment>
<protein>
    <submittedName>
        <fullName evidence="7">Energy-coupling factor transporter transmembrane protein EcfT</fullName>
    </submittedName>
</protein>
<keyword evidence="8" id="KW-1185">Reference proteome</keyword>
<feature type="transmembrane region" description="Helical" evidence="6">
    <location>
        <begin position="64"/>
        <end position="82"/>
    </location>
</feature>
<comment type="subcellular location">
    <subcellularLocation>
        <location evidence="1">Membrane</location>
        <topology evidence="1">Multi-pass membrane protein</topology>
    </subcellularLocation>
</comment>
<dbReference type="Proteomes" id="UP001300261">
    <property type="component" value="Unassembled WGS sequence"/>
</dbReference>
<evidence type="ECO:0000313" key="8">
    <source>
        <dbReference type="Proteomes" id="UP001300261"/>
    </source>
</evidence>
<evidence type="ECO:0000256" key="4">
    <source>
        <dbReference type="ARBA" id="ARBA00022989"/>
    </source>
</evidence>
<dbReference type="EMBL" id="JAPEVI010000003">
    <property type="protein sequence ID" value="MCX2724685.1"/>
    <property type="molecule type" value="Genomic_DNA"/>
</dbReference>
<evidence type="ECO:0000256" key="6">
    <source>
        <dbReference type="SAM" id="Phobius"/>
    </source>
</evidence>
<dbReference type="CDD" id="cd16914">
    <property type="entry name" value="EcfT"/>
    <property type="match status" value="1"/>
</dbReference>
<dbReference type="InterPro" id="IPR003339">
    <property type="entry name" value="ABC/ECF_trnsptr_transmembrane"/>
</dbReference>
<evidence type="ECO:0000313" key="7">
    <source>
        <dbReference type="EMBL" id="MCX2724685.1"/>
    </source>
</evidence>
<evidence type="ECO:0000256" key="1">
    <source>
        <dbReference type="ARBA" id="ARBA00004141"/>
    </source>
</evidence>
<dbReference type="Pfam" id="PF02361">
    <property type="entry name" value="CbiQ"/>
    <property type="match status" value="1"/>
</dbReference>
<organism evidence="7 8">
    <name type="scientific">Roseibium salinum</name>
    <dbReference type="NCBI Taxonomy" id="1604349"/>
    <lineage>
        <taxon>Bacteria</taxon>
        <taxon>Pseudomonadati</taxon>
        <taxon>Pseudomonadota</taxon>
        <taxon>Alphaproteobacteria</taxon>
        <taxon>Hyphomicrobiales</taxon>
        <taxon>Stappiaceae</taxon>
        <taxon>Roseibium</taxon>
    </lineage>
</organism>
<feature type="transmembrane region" description="Helical" evidence="6">
    <location>
        <begin position="88"/>
        <end position="105"/>
    </location>
</feature>